<gene>
    <name evidence="1" type="ORF">G8E10_24955</name>
</gene>
<name>A0AA43ZL64_9HYPH</name>
<evidence type="ECO:0000313" key="1">
    <source>
        <dbReference type="EMBL" id="NHT78953.1"/>
    </source>
</evidence>
<protein>
    <submittedName>
        <fullName evidence="1">Uncharacterized protein</fullName>
    </submittedName>
</protein>
<comment type="caution">
    <text evidence="1">The sequence shown here is derived from an EMBL/GenBank/DDBJ whole genome shotgun (WGS) entry which is preliminary data.</text>
</comment>
<proteinExistence type="predicted"/>
<dbReference type="RefSeq" id="WP_167131115.1">
    <property type="nucleotide sequence ID" value="NZ_JAANCM010000023.1"/>
</dbReference>
<sequence length="84" mass="9532">MLEDHTARACRLLPMIADELADFIPKIVLHTTRDTDDKAFVGLVLTALATRSLLSYEWQEQGRAEAVKRGFIYHAGRHYYVSPA</sequence>
<dbReference type="AlphaFoldDB" id="A0AA43ZL64"/>
<dbReference type="EMBL" id="JAANCM010000023">
    <property type="protein sequence ID" value="NHT78953.1"/>
    <property type="molecule type" value="Genomic_DNA"/>
</dbReference>
<keyword evidence="2" id="KW-1185">Reference proteome</keyword>
<dbReference type="Proteomes" id="UP001155840">
    <property type="component" value="Unassembled WGS sequence"/>
</dbReference>
<organism evidence="1 2">
    <name type="scientific">Ferranicluibacter rubi</name>
    <dbReference type="NCBI Taxonomy" id="2715133"/>
    <lineage>
        <taxon>Bacteria</taxon>
        <taxon>Pseudomonadati</taxon>
        <taxon>Pseudomonadota</taxon>
        <taxon>Alphaproteobacteria</taxon>
        <taxon>Hyphomicrobiales</taxon>
        <taxon>Rhizobiaceae</taxon>
        <taxon>Ferranicluibacter</taxon>
    </lineage>
</organism>
<reference evidence="1" key="1">
    <citation type="submission" date="2020-03" db="EMBL/GenBank/DDBJ databases">
        <title>Ferranicluibacter endophyticum gen. nov., sp. nov., a new genus isolated from Rubus ulmifolius Schott. stem.</title>
        <authorList>
            <person name="Roca-Couso R."/>
            <person name="Flores-Felix J.D."/>
            <person name="Igual J.M."/>
            <person name="Rivas R."/>
        </authorList>
    </citation>
    <scope>NUCLEOTIDE SEQUENCE</scope>
    <source>
        <strain evidence="1">CRRU44</strain>
    </source>
</reference>
<accession>A0AA43ZL64</accession>
<evidence type="ECO:0000313" key="2">
    <source>
        <dbReference type="Proteomes" id="UP001155840"/>
    </source>
</evidence>